<sequence>MQRTISMRALGYTLFSLSLAHLGHVWGSGESSLRPLGFETGKAYGHGGADAGRKTVNFYMKKPNLGFLYNRGSRNFLAKGPKNAIMSVNNAAPKPMRLGIVSDTSHWSGTFHSILQFEDQPRTPYYGRKSDYESNQLVPRISIAGSINQKAMNLLTYTNHINRMVFSPPYYVGDSGFKIHLGTDCLSVDTSNNLVKIACVEDHNGTPTDENNRQLFDWCSEDSETC</sequence>
<dbReference type="RefSeq" id="XP_067545663.1">
    <property type="nucleotide sequence ID" value="XM_067689507.1"/>
</dbReference>
<dbReference type="Proteomes" id="UP000185944">
    <property type="component" value="Unassembled WGS sequence"/>
</dbReference>
<keyword evidence="1" id="KW-0732">Signal</keyword>
<evidence type="ECO:0000256" key="1">
    <source>
        <dbReference type="SAM" id="SignalP"/>
    </source>
</evidence>
<feature type="signal peptide" evidence="1">
    <location>
        <begin position="1"/>
        <end position="27"/>
    </location>
</feature>
<organism evidence="2 3">
    <name type="scientific">Nematocida displodere</name>
    <dbReference type="NCBI Taxonomy" id="1805483"/>
    <lineage>
        <taxon>Eukaryota</taxon>
        <taxon>Fungi</taxon>
        <taxon>Fungi incertae sedis</taxon>
        <taxon>Microsporidia</taxon>
        <taxon>Nematocida</taxon>
    </lineage>
</organism>
<comment type="caution">
    <text evidence="2">The sequence shown here is derived from an EMBL/GenBank/DDBJ whole genome shotgun (WGS) entry which is preliminary data.</text>
</comment>
<protein>
    <submittedName>
        <fullName evidence="2">Uncharacterized protein</fullName>
    </submittedName>
</protein>
<evidence type="ECO:0000313" key="3">
    <source>
        <dbReference type="Proteomes" id="UP000185944"/>
    </source>
</evidence>
<dbReference type="EMBL" id="LTDL01000011">
    <property type="protein sequence ID" value="OAG32170.1"/>
    <property type="molecule type" value="Genomic_DNA"/>
</dbReference>
<accession>A0A177ELC7</accession>
<dbReference type="VEuPathDB" id="MicrosporidiaDB:NEDG_02089"/>
<keyword evidence="3" id="KW-1185">Reference proteome</keyword>
<dbReference type="GeneID" id="93648439"/>
<dbReference type="AlphaFoldDB" id="A0A177ELC7"/>
<dbReference type="OrthoDB" id="2194211at2759"/>
<feature type="chain" id="PRO_5008060514" evidence="1">
    <location>
        <begin position="28"/>
        <end position="226"/>
    </location>
</feature>
<evidence type="ECO:0000313" key="2">
    <source>
        <dbReference type="EMBL" id="OAG32170.1"/>
    </source>
</evidence>
<gene>
    <name evidence="2" type="ORF">NEDG_02089</name>
</gene>
<name>A0A177ELC7_9MICR</name>
<reference evidence="2 3" key="1">
    <citation type="submission" date="2016-02" db="EMBL/GenBank/DDBJ databases">
        <title>Discovery of a natural microsporidian pathogen with a broad tissue tropism in Caenorhabditis elegans.</title>
        <authorList>
            <person name="Luallen R.J."/>
            <person name="Reinke A.W."/>
            <person name="Tong L."/>
            <person name="Botts M.R."/>
            <person name="Felix M.-A."/>
            <person name="Troemel E.R."/>
        </authorList>
    </citation>
    <scope>NUCLEOTIDE SEQUENCE [LARGE SCALE GENOMIC DNA]</scope>
    <source>
        <strain evidence="2 3">JUm2807</strain>
    </source>
</reference>
<proteinExistence type="predicted"/>